<dbReference type="InterPro" id="IPR050351">
    <property type="entry name" value="BphY/WalK/GraS-like"/>
</dbReference>
<evidence type="ECO:0000256" key="1">
    <source>
        <dbReference type="ARBA" id="ARBA00000085"/>
    </source>
</evidence>
<dbReference type="InterPro" id="IPR003594">
    <property type="entry name" value="HATPase_dom"/>
</dbReference>
<dbReference type="InterPro" id="IPR003661">
    <property type="entry name" value="HisK_dim/P_dom"/>
</dbReference>
<proteinExistence type="predicted"/>
<dbReference type="PANTHER" id="PTHR45453">
    <property type="entry name" value="PHOSPHATE REGULON SENSOR PROTEIN PHOR"/>
    <property type="match status" value="1"/>
</dbReference>
<evidence type="ECO:0000256" key="5">
    <source>
        <dbReference type="ARBA" id="ARBA00022777"/>
    </source>
</evidence>
<evidence type="ECO:0000256" key="4">
    <source>
        <dbReference type="ARBA" id="ARBA00022679"/>
    </source>
</evidence>
<sequence length="390" mass="43983">MLNFMAKNCEMKSASEVINVNSPQIMEEWERRVVKEIPAASISSNLALRNQLPNVLEDIAEIIERYDGSIDMESHEEYDEIIKNSLDHGRHRATSSNYTVKQILREYVIFHRVLTETLIEKEVYTKEVGIILKYTMETAMLTSASSFTDSLQEMREKLIGTLAHDIRNPISAAYFALDVIGLDDDKERIENLKAMGLRSLKKSLDLVEGLLDAISVKAGEGITLNFEEIDILKEIKWVSNEASEIYTNEIILESKEDEIRGVFDGTAIRRVVENLVTNAVKYGSRKHAIVISLENSESEVVIKVHNDGNPITEENQADIFKFLNRGKEPQNVGLESWGMGLTLVKSVAQAHGGSVDLESNEDHGTTFSILLKKHENKPGKIRTELNYSEN</sequence>
<dbReference type="InterPro" id="IPR036097">
    <property type="entry name" value="HisK_dim/P_sf"/>
</dbReference>
<dbReference type="PANTHER" id="PTHR45453:SF1">
    <property type="entry name" value="PHOSPHATE REGULON SENSOR PROTEIN PHOR"/>
    <property type="match status" value="1"/>
</dbReference>
<dbReference type="EMBL" id="BMIX01000001">
    <property type="protein sequence ID" value="GGG26400.1"/>
    <property type="molecule type" value="Genomic_DNA"/>
</dbReference>
<comment type="catalytic activity">
    <reaction evidence="1">
        <text>ATP + protein L-histidine = ADP + protein N-phospho-L-histidine.</text>
        <dbReference type="EC" id="2.7.13.3"/>
    </reaction>
</comment>
<dbReference type="GO" id="GO:0016301">
    <property type="term" value="F:kinase activity"/>
    <property type="evidence" value="ECO:0007669"/>
    <property type="project" value="UniProtKB-KW"/>
</dbReference>
<keyword evidence="6" id="KW-0902">Two-component regulatory system</keyword>
<dbReference type="SUPFAM" id="SSF47384">
    <property type="entry name" value="Homodimeric domain of signal transducing histidine kinase"/>
    <property type="match status" value="1"/>
</dbReference>
<gene>
    <name evidence="8" type="ORF">GCM10011532_07260</name>
</gene>
<evidence type="ECO:0000313" key="8">
    <source>
        <dbReference type="EMBL" id="GGG26400.1"/>
    </source>
</evidence>
<name>A0ABQ1WCP4_9FLAO</name>
<dbReference type="CDD" id="cd00082">
    <property type="entry name" value="HisKA"/>
    <property type="match status" value="1"/>
</dbReference>
<dbReference type="PROSITE" id="PS50109">
    <property type="entry name" value="HIS_KIN"/>
    <property type="match status" value="1"/>
</dbReference>
<dbReference type="Proteomes" id="UP000605733">
    <property type="component" value="Unassembled WGS sequence"/>
</dbReference>
<evidence type="ECO:0000313" key="9">
    <source>
        <dbReference type="Proteomes" id="UP000605733"/>
    </source>
</evidence>
<dbReference type="SMART" id="SM00387">
    <property type="entry name" value="HATPase_c"/>
    <property type="match status" value="1"/>
</dbReference>
<dbReference type="SUPFAM" id="SSF55874">
    <property type="entry name" value="ATPase domain of HSP90 chaperone/DNA topoisomerase II/histidine kinase"/>
    <property type="match status" value="1"/>
</dbReference>
<dbReference type="PRINTS" id="PR00344">
    <property type="entry name" value="BCTRLSENSOR"/>
</dbReference>
<evidence type="ECO:0000256" key="2">
    <source>
        <dbReference type="ARBA" id="ARBA00012438"/>
    </source>
</evidence>
<comment type="caution">
    <text evidence="8">The sequence shown here is derived from an EMBL/GenBank/DDBJ whole genome shotgun (WGS) entry which is preliminary data.</text>
</comment>
<keyword evidence="9" id="KW-1185">Reference proteome</keyword>
<evidence type="ECO:0000256" key="6">
    <source>
        <dbReference type="ARBA" id="ARBA00023012"/>
    </source>
</evidence>
<feature type="domain" description="Histidine kinase" evidence="7">
    <location>
        <begin position="161"/>
        <end position="375"/>
    </location>
</feature>
<dbReference type="Pfam" id="PF02518">
    <property type="entry name" value="HATPase_c"/>
    <property type="match status" value="1"/>
</dbReference>
<dbReference type="InterPro" id="IPR036890">
    <property type="entry name" value="HATPase_C_sf"/>
</dbReference>
<reference evidence="9" key="1">
    <citation type="journal article" date="2019" name="Int. J. Syst. Evol. Microbiol.">
        <title>The Global Catalogue of Microorganisms (GCM) 10K type strain sequencing project: providing services to taxonomists for standard genome sequencing and annotation.</title>
        <authorList>
            <consortium name="The Broad Institute Genomics Platform"/>
            <consortium name="The Broad Institute Genome Sequencing Center for Infectious Disease"/>
            <person name="Wu L."/>
            <person name="Ma J."/>
        </authorList>
    </citation>
    <scope>NUCLEOTIDE SEQUENCE [LARGE SCALE GENOMIC DNA]</scope>
    <source>
        <strain evidence="9">CGMCC 1.15422</strain>
    </source>
</reference>
<accession>A0ABQ1WCP4</accession>
<dbReference type="SMART" id="SM00388">
    <property type="entry name" value="HisKA"/>
    <property type="match status" value="1"/>
</dbReference>
<protein>
    <recommendedName>
        <fullName evidence="2">histidine kinase</fullName>
        <ecNumber evidence="2">2.7.13.3</ecNumber>
    </recommendedName>
</protein>
<dbReference type="EC" id="2.7.13.3" evidence="2"/>
<keyword evidence="5 8" id="KW-0418">Kinase</keyword>
<dbReference type="Gene3D" id="3.30.565.10">
    <property type="entry name" value="Histidine kinase-like ATPase, C-terminal domain"/>
    <property type="match status" value="1"/>
</dbReference>
<organism evidence="8 9">
    <name type="scientific">Christiangramia forsetii</name>
    <dbReference type="NCBI Taxonomy" id="411153"/>
    <lineage>
        <taxon>Bacteria</taxon>
        <taxon>Pseudomonadati</taxon>
        <taxon>Bacteroidota</taxon>
        <taxon>Flavobacteriia</taxon>
        <taxon>Flavobacteriales</taxon>
        <taxon>Flavobacteriaceae</taxon>
        <taxon>Christiangramia</taxon>
    </lineage>
</organism>
<dbReference type="InterPro" id="IPR005467">
    <property type="entry name" value="His_kinase_dom"/>
</dbReference>
<dbReference type="Gene3D" id="1.10.287.130">
    <property type="match status" value="1"/>
</dbReference>
<keyword evidence="3" id="KW-0597">Phosphoprotein</keyword>
<keyword evidence="4" id="KW-0808">Transferase</keyword>
<evidence type="ECO:0000259" key="7">
    <source>
        <dbReference type="PROSITE" id="PS50109"/>
    </source>
</evidence>
<dbReference type="InterPro" id="IPR004358">
    <property type="entry name" value="Sig_transdc_His_kin-like_C"/>
</dbReference>
<evidence type="ECO:0000256" key="3">
    <source>
        <dbReference type="ARBA" id="ARBA00022553"/>
    </source>
</evidence>